<dbReference type="InterPro" id="IPR011992">
    <property type="entry name" value="EF-hand-dom_pair"/>
</dbReference>
<dbReference type="SUPFAM" id="SSF47473">
    <property type="entry name" value="EF-hand"/>
    <property type="match status" value="1"/>
</dbReference>
<dbReference type="EMBL" id="JASSZA010000001">
    <property type="protein sequence ID" value="KAK2120967.1"/>
    <property type="molecule type" value="Genomic_DNA"/>
</dbReference>
<evidence type="ECO:0008006" key="3">
    <source>
        <dbReference type="Google" id="ProtNLM"/>
    </source>
</evidence>
<organism evidence="1 2">
    <name type="scientific">Saguinus oedipus</name>
    <name type="common">Cotton-top tamarin</name>
    <name type="synonym">Oedipomidas oedipus</name>
    <dbReference type="NCBI Taxonomy" id="9490"/>
    <lineage>
        <taxon>Eukaryota</taxon>
        <taxon>Metazoa</taxon>
        <taxon>Chordata</taxon>
        <taxon>Craniata</taxon>
        <taxon>Vertebrata</taxon>
        <taxon>Euteleostomi</taxon>
        <taxon>Mammalia</taxon>
        <taxon>Eutheria</taxon>
        <taxon>Euarchontoglires</taxon>
        <taxon>Primates</taxon>
        <taxon>Haplorrhini</taxon>
        <taxon>Platyrrhini</taxon>
        <taxon>Cebidae</taxon>
        <taxon>Callitrichinae</taxon>
        <taxon>Saguinus</taxon>
    </lineage>
</organism>
<reference evidence="1 2" key="1">
    <citation type="submission" date="2023-05" db="EMBL/GenBank/DDBJ databases">
        <title>B98-5 Cell Line De Novo Hybrid Assembly: An Optical Mapping Approach.</title>
        <authorList>
            <person name="Kananen K."/>
            <person name="Auerbach J.A."/>
            <person name="Kautto E."/>
            <person name="Blachly J.S."/>
        </authorList>
    </citation>
    <scope>NUCLEOTIDE SEQUENCE [LARGE SCALE GENOMIC DNA]</scope>
    <source>
        <strain evidence="1">B95-8</strain>
        <tissue evidence="1">Cell line</tissue>
    </source>
</reference>
<name>A0ABQ9WL19_SAGOE</name>
<dbReference type="InterPro" id="IPR052603">
    <property type="entry name" value="EFCB6"/>
</dbReference>
<keyword evidence="2" id="KW-1185">Reference proteome</keyword>
<sequence>MDAPYCRGLSPGPLRHCHHCSCCCCSKPSPHIWALLQALKSISDLCWACKVSSALAVHSGAHHCASVPMSLGAPPTVSHPYSLTNTRQWFSNPHACSSFLWGQVGITVRDSPLSSMQRQAGNRAGSVISFRQLSRNSGMVAGQMVLRQYGINLSEEEFFHILEYYDKTLSSKISYNDFLRAFLQ</sequence>
<comment type="caution">
    <text evidence="1">The sequence shown here is derived from an EMBL/GenBank/DDBJ whole genome shotgun (WGS) entry which is preliminary data.</text>
</comment>
<accession>A0ABQ9WL19</accession>
<evidence type="ECO:0000313" key="1">
    <source>
        <dbReference type="EMBL" id="KAK2120967.1"/>
    </source>
</evidence>
<dbReference type="Gene3D" id="1.10.238.10">
    <property type="entry name" value="EF-hand"/>
    <property type="match status" value="1"/>
</dbReference>
<gene>
    <name evidence="1" type="ORF">P7K49_002353</name>
</gene>
<dbReference type="PANTHER" id="PTHR20875">
    <property type="entry name" value="EF-HAND CALCIUM-BINDING DOMAIN-CONTAINING PROTEIN 6-RELATED"/>
    <property type="match status" value="1"/>
</dbReference>
<protein>
    <recommendedName>
        <fullName evidence="3">EF-hand domain-containing protein</fullName>
    </recommendedName>
</protein>
<dbReference type="PANTHER" id="PTHR20875:SF2">
    <property type="entry name" value="EF-HAND CALCIUM-BINDING DOMAIN-CONTAINING PROTEIN 6"/>
    <property type="match status" value="1"/>
</dbReference>
<dbReference type="Proteomes" id="UP001266305">
    <property type="component" value="Unassembled WGS sequence"/>
</dbReference>
<proteinExistence type="predicted"/>
<evidence type="ECO:0000313" key="2">
    <source>
        <dbReference type="Proteomes" id="UP001266305"/>
    </source>
</evidence>